<reference evidence="1 2" key="1">
    <citation type="submission" date="2020-08" db="EMBL/GenBank/DDBJ databases">
        <title>Functional genomics of gut bacteria from endangered species of beetles.</title>
        <authorList>
            <person name="Carlos-Shanley C."/>
        </authorList>
    </citation>
    <scope>NUCLEOTIDE SEQUENCE [LARGE SCALE GENOMIC DNA]</scope>
    <source>
        <strain evidence="1 2">S00198</strain>
    </source>
</reference>
<evidence type="ECO:0000313" key="2">
    <source>
        <dbReference type="Proteomes" id="UP000575083"/>
    </source>
</evidence>
<dbReference type="EMBL" id="JACHLK010000025">
    <property type="protein sequence ID" value="MBB6563957.1"/>
    <property type="molecule type" value="Genomic_DNA"/>
</dbReference>
<gene>
    <name evidence="1" type="ORF">HNP48_006683</name>
</gene>
<sequence>MAQTLFDDPRAATTILNRAFTDQSPSYAAFNNQVAMATSMGLEAFALEFGARFAGLSEDQLSTHLLGNLGALPNAGLQTALKDYLVFVGKAQVGIVALQLGQILSGLEHATGEQAVFHAAAVAWNKELADAYAYSSNPYGLVTFPAGGTLVGVLVDGAGPPVAVQAGF</sequence>
<dbReference type="AlphaFoldDB" id="A0A7X0UCZ8"/>
<dbReference type="RefSeq" id="WP_184865485.1">
    <property type="nucleotide sequence ID" value="NZ_JACHLK010000025.1"/>
</dbReference>
<keyword evidence="2" id="KW-1185">Reference proteome</keyword>
<dbReference type="Proteomes" id="UP000575083">
    <property type="component" value="Unassembled WGS sequence"/>
</dbReference>
<comment type="caution">
    <text evidence="1">The sequence shown here is derived from an EMBL/GenBank/DDBJ whole genome shotgun (WGS) entry which is preliminary data.</text>
</comment>
<evidence type="ECO:0000313" key="1">
    <source>
        <dbReference type="EMBL" id="MBB6563957.1"/>
    </source>
</evidence>
<protein>
    <submittedName>
        <fullName evidence="1">Uncharacterized protein</fullName>
    </submittedName>
</protein>
<accession>A0A7X0UCZ8</accession>
<organism evidence="1 2">
    <name type="scientific">Acidovorax soli</name>
    <dbReference type="NCBI Taxonomy" id="592050"/>
    <lineage>
        <taxon>Bacteria</taxon>
        <taxon>Pseudomonadati</taxon>
        <taxon>Pseudomonadota</taxon>
        <taxon>Betaproteobacteria</taxon>
        <taxon>Burkholderiales</taxon>
        <taxon>Comamonadaceae</taxon>
        <taxon>Acidovorax</taxon>
    </lineage>
</organism>
<proteinExistence type="predicted"/>
<name>A0A7X0UCZ8_9BURK</name>